<sequence length="294" mass="32327">MAKLTGITEEKTIKSQSLWTISFRRMRNNRTAIAGIIILFIFAVIAIFAPLIAPYDPLEQNFIKSFRPPSWDNFLGTDEFGRDVFSRIIYGARISLQIGFVSVFISLILGVSLGLIAGYYGGWLDMLIMRIMDLMLSFPYILLALVIMSILGPGIFNAMIAIGIVYVPQYARVVRSSVLSVKKKEYVMAAQALGASDLRIILKHVLLNSMAPIIIQTTLSIGRAIINAAGLSFLGLGAQPPTPEWGAMLSNGQDFLRNAPWIATFPGIAIALLVLGFNLVGDGFRDAFDPRLHK</sequence>
<reference evidence="13 18" key="2">
    <citation type="submission" date="2016-10" db="EMBL/GenBank/DDBJ databases">
        <authorList>
            <person name="de Groot N.N."/>
        </authorList>
    </citation>
    <scope>NUCLEOTIDE SEQUENCE [LARGE SCALE GENOMIC DNA]</scope>
    <source>
        <strain evidence="13 18">WG7</strain>
    </source>
</reference>
<dbReference type="InterPro" id="IPR025966">
    <property type="entry name" value="OppC_N"/>
</dbReference>
<evidence type="ECO:0000313" key="17">
    <source>
        <dbReference type="Proteomes" id="UP000198612"/>
    </source>
</evidence>
<gene>
    <name evidence="15" type="ORF">BY453_10846</name>
    <name evidence="16" type="ORF">C7954_12732</name>
    <name evidence="10" type="ORF">C8C78_13326</name>
    <name evidence="11" type="ORF">SAMN04488597_11161</name>
    <name evidence="12" type="ORF">SAMN04488598_107109</name>
    <name evidence="14" type="ORF">SAMN04515652_108109</name>
    <name evidence="13" type="ORF">SAMN04515654_13418</name>
</gene>
<dbReference type="Gene3D" id="1.10.3720.10">
    <property type="entry name" value="MetI-like"/>
    <property type="match status" value="1"/>
</dbReference>
<dbReference type="STRING" id="54121.SAMN04515653_13518"/>
<dbReference type="Proteomes" id="UP000295472">
    <property type="component" value="Unassembled WGS sequence"/>
</dbReference>
<evidence type="ECO:0000256" key="2">
    <source>
        <dbReference type="ARBA" id="ARBA00022448"/>
    </source>
</evidence>
<evidence type="ECO:0000256" key="1">
    <source>
        <dbReference type="ARBA" id="ARBA00004651"/>
    </source>
</evidence>
<dbReference type="EMBL" id="QICM01000033">
    <property type="protein sequence ID" value="PXV62457.1"/>
    <property type="molecule type" value="Genomic_DNA"/>
</dbReference>
<keyword evidence="3" id="KW-1003">Cell membrane</keyword>
<evidence type="ECO:0000256" key="7">
    <source>
        <dbReference type="ARBA" id="ARBA00024202"/>
    </source>
</evidence>
<evidence type="ECO:0000256" key="4">
    <source>
        <dbReference type="ARBA" id="ARBA00022692"/>
    </source>
</evidence>
<dbReference type="PANTHER" id="PTHR43386:SF1">
    <property type="entry name" value="D,D-DIPEPTIDE TRANSPORT SYSTEM PERMEASE PROTEIN DDPC-RELATED"/>
    <property type="match status" value="1"/>
</dbReference>
<keyword evidence="5 8" id="KW-1133">Transmembrane helix</keyword>
<evidence type="ECO:0000313" key="16">
    <source>
        <dbReference type="EMBL" id="TDX41413.1"/>
    </source>
</evidence>
<keyword evidence="4 8" id="KW-0812">Transmembrane</keyword>
<dbReference type="InterPro" id="IPR053385">
    <property type="entry name" value="ABC_transport_permease"/>
</dbReference>
<accession>A0A1G6NGN7</accession>
<dbReference type="Proteomes" id="UP000324896">
    <property type="component" value="Unassembled WGS sequence"/>
</dbReference>
<reference evidence="15 22" key="3">
    <citation type="submission" date="2019-03" db="EMBL/GenBank/DDBJ databases">
        <title>Deep subsurface shale carbon reservoir microbial communities from Ohio and West Virginia, USA.</title>
        <authorList>
            <person name="Wrighton K."/>
        </authorList>
    </citation>
    <scope>NUCLEOTIDE SEQUENCE [LARGE SCALE GENOMIC DNA]</scope>
    <source>
        <strain evidence="15 22">UTICA-S4D12</strain>
    </source>
</reference>
<evidence type="ECO:0000256" key="6">
    <source>
        <dbReference type="ARBA" id="ARBA00023136"/>
    </source>
</evidence>
<keyword evidence="6 8" id="KW-0472">Membrane</keyword>
<dbReference type="Proteomes" id="UP000198612">
    <property type="component" value="Unassembled WGS sequence"/>
</dbReference>
<evidence type="ECO:0000313" key="14">
    <source>
        <dbReference type="EMBL" id="SES85542.1"/>
    </source>
</evidence>
<reference evidence="16 21" key="4">
    <citation type="submission" date="2019-03" db="EMBL/GenBank/DDBJ databases">
        <title>Subsurface microbial communities from deep shales in Ohio and West Virginia, USA.</title>
        <authorList>
            <person name="Wrighton K."/>
        </authorList>
    </citation>
    <scope>NUCLEOTIDE SEQUENCE [LARGE SCALE GENOMIC DNA]</scope>
    <source>
        <strain evidence="16 21">DSMZ 11287</strain>
        <strain evidence="10 20">MSL28</strain>
    </source>
</reference>
<evidence type="ECO:0000313" key="10">
    <source>
        <dbReference type="EMBL" id="PXV62457.1"/>
    </source>
</evidence>
<feature type="transmembrane region" description="Helical" evidence="8">
    <location>
        <begin position="94"/>
        <end position="120"/>
    </location>
</feature>
<dbReference type="Proteomes" id="UP000295758">
    <property type="component" value="Unassembled WGS sequence"/>
</dbReference>
<comment type="subcellular location">
    <subcellularLocation>
        <location evidence="1 8">Cell membrane</location>
        <topology evidence="1 8">Multi-pass membrane protein</topology>
    </subcellularLocation>
</comment>
<evidence type="ECO:0000313" key="19">
    <source>
        <dbReference type="Proteomes" id="UP000199519"/>
    </source>
</evidence>
<evidence type="ECO:0000313" key="11">
    <source>
        <dbReference type="EMBL" id="SDC66584.1"/>
    </source>
</evidence>
<dbReference type="EMBL" id="FMYT01000011">
    <property type="protein sequence ID" value="SDC66584.1"/>
    <property type="molecule type" value="Genomic_DNA"/>
</dbReference>
<feature type="transmembrane region" description="Helical" evidence="8">
    <location>
        <begin position="32"/>
        <end position="53"/>
    </location>
</feature>
<dbReference type="InterPro" id="IPR000515">
    <property type="entry name" value="MetI-like"/>
</dbReference>
<dbReference type="Pfam" id="PF00528">
    <property type="entry name" value="BPD_transp_1"/>
    <property type="match status" value="1"/>
</dbReference>
<evidence type="ECO:0000313" key="13">
    <source>
        <dbReference type="EMBL" id="SDJ20441.1"/>
    </source>
</evidence>
<dbReference type="NCBIfam" id="NF045474">
    <property type="entry name" value="Opp2C"/>
    <property type="match status" value="1"/>
</dbReference>
<dbReference type="EMBL" id="FNEH01000034">
    <property type="protein sequence ID" value="SDJ20441.1"/>
    <property type="molecule type" value="Genomic_DNA"/>
</dbReference>
<dbReference type="Pfam" id="PF12911">
    <property type="entry name" value="OppC_N"/>
    <property type="match status" value="1"/>
</dbReference>
<dbReference type="InterPro" id="IPR035906">
    <property type="entry name" value="MetI-like_sf"/>
</dbReference>
<proteinExistence type="inferred from homology"/>
<feature type="transmembrane region" description="Helical" evidence="8">
    <location>
        <begin position="140"/>
        <end position="166"/>
    </location>
</feature>
<dbReference type="AlphaFoldDB" id="A0A1G6NGN7"/>
<dbReference type="EMBL" id="SOEF01000027">
    <property type="protein sequence ID" value="TDX41413.1"/>
    <property type="molecule type" value="Genomic_DNA"/>
</dbReference>
<dbReference type="SUPFAM" id="SSF161098">
    <property type="entry name" value="MetI-like"/>
    <property type="match status" value="1"/>
</dbReference>
<evidence type="ECO:0000313" key="18">
    <source>
        <dbReference type="Proteomes" id="UP000198945"/>
    </source>
</evidence>
<evidence type="ECO:0000256" key="5">
    <source>
        <dbReference type="ARBA" id="ARBA00022989"/>
    </source>
</evidence>
<reference evidence="17 19" key="1">
    <citation type="submission" date="2016-10" db="EMBL/GenBank/DDBJ databases">
        <authorList>
            <person name="Varghese N."/>
            <person name="Submissions S."/>
        </authorList>
    </citation>
    <scope>NUCLEOTIDE SEQUENCE [LARGE SCALE GENOMIC DNA]</scope>
    <source>
        <strain evidence="11 23">WG10</strain>
        <strain evidence="12 19">WG2</strain>
        <strain evidence="14 17">WG5</strain>
    </source>
</reference>
<keyword evidence="2 8" id="KW-0813">Transport</keyword>
<evidence type="ECO:0000313" key="20">
    <source>
        <dbReference type="Proteomes" id="UP000247389"/>
    </source>
</evidence>
<dbReference type="GO" id="GO:0055085">
    <property type="term" value="P:transmembrane transport"/>
    <property type="evidence" value="ECO:0007669"/>
    <property type="project" value="InterPro"/>
</dbReference>
<evidence type="ECO:0000313" key="22">
    <source>
        <dbReference type="Proteomes" id="UP000295758"/>
    </source>
</evidence>
<evidence type="ECO:0000256" key="3">
    <source>
        <dbReference type="ARBA" id="ARBA00022475"/>
    </source>
</evidence>
<dbReference type="Proteomes" id="UP000247389">
    <property type="component" value="Unassembled WGS sequence"/>
</dbReference>
<protein>
    <submittedName>
        <fullName evidence="11">Peptide/nickel transport system permease protein</fullName>
    </submittedName>
</protein>
<dbReference type="GO" id="GO:0005886">
    <property type="term" value="C:plasma membrane"/>
    <property type="evidence" value="ECO:0007669"/>
    <property type="project" value="UniProtKB-SubCell"/>
</dbReference>
<dbReference type="EMBL" id="FOHG01000008">
    <property type="protein sequence ID" value="SES85542.1"/>
    <property type="molecule type" value="Genomic_DNA"/>
</dbReference>
<evidence type="ECO:0000259" key="9">
    <source>
        <dbReference type="PROSITE" id="PS50928"/>
    </source>
</evidence>
<keyword evidence="19" id="KW-1185">Reference proteome</keyword>
<evidence type="ECO:0000313" key="21">
    <source>
        <dbReference type="Proteomes" id="UP000295472"/>
    </source>
</evidence>
<dbReference type="InterPro" id="IPR050366">
    <property type="entry name" value="BP-dependent_transpt_permease"/>
</dbReference>
<dbReference type="Proteomes" id="UP000198945">
    <property type="component" value="Unassembled WGS sequence"/>
</dbReference>
<name>A0A1G6NGN7_9FIRM</name>
<evidence type="ECO:0000313" key="12">
    <source>
        <dbReference type="EMBL" id="SDF19260.1"/>
    </source>
</evidence>
<evidence type="ECO:0000256" key="8">
    <source>
        <dbReference type="RuleBase" id="RU363032"/>
    </source>
</evidence>
<dbReference type="PROSITE" id="PS50928">
    <property type="entry name" value="ABC_TM1"/>
    <property type="match status" value="1"/>
</dbReference>
<evidence type="ECO:0000313" key="15">
    <source>
        <dbReference type="EMBL" id="TDS32253.1"/>
    </source>
</evidence>
<organism evidence="11 23">
    <name type="scientific">Halanaerobium congolense</name>
    <dbReference type="NCBI Taxonomy" id="54121"/>
    <lineage>
        <taxon>Bacteria</taxon>
        <taxon>Bacillati</taxon>
        <taxon>Bacillota</taxon>
        <taxon>Clostridia</taxon>
        <taxon>Halanaerobiales</taxon>
        <taxon>Halanaerobiaceae</taxon>
        <taxon>Halanaerobium</taxon>
    </lineage>
</organism>
<feature type="transmembrane region" description="Helical" evidence="8">
    <location>
        <begin position="258"/>
        <end position="281"/>
    </location>
</feature>
<dbReference type="EMBL" id="FNBJ01000007">
    <property type="protein sequence ID" value="SDF19260.1"/>
    <property type="molecule type" value="Genomic_DNA"/>
</dbReference>
<dbReference type="PANTHER" id="PTHR43386">
    <property type="entry name" value="OLIGOPEPTIDE TRANSPORT SYSTEM PERMEASE PROTEIN APPC"/>
    <property type="match status" value="1"/>
</dbReference>
<dbReference type="CDD" id="cd06261">
    <property type="entry name" value="TM_PBP2"/>
    <property type="match status" value="1"/>
</dbReference>
<evidence type="ECO:0000313" key="23">
    <source>
        <dbReference type="Proteomes" id="UP000324896"/>
    </source>
</evidence>
<feature type="domain" description="ABC transmembrane type-1" evidence="9">
    <location>
        <begin position="92"/>
        <end position="281"/>
    </location>
</feature>
<comment type="similarity">
    <text evidence="7">Belongs to the binding-protein-dependent transport system permease family. OppBC subfamily.</text>
</comment>
<dbReference type="Proteomes" id="UP000199519">
    <property type="component" value="Unassembled WGS sequence"/>
</dbReference>
<dbReference type="EMBL" id="SOAA01000008">
    <property type="protein sequence ID" value="TDS32253.1"/>
    <property type="molecule type" value="Genomic_DNA"/>
</dbReference>